<keyword evidence="2" id="KW-1185">Reference proteome</keyword>
<evidence type="ECO:0000313" key="2">
    <source>
        <dbReference type="Proteomes" id="UP000629603"/>
    </source>
</evidence>
<proteinExistence type="predicted"/>
<protein>
    <submittedName>
        <fullName evidence="1">Uncharacterized protein</fullName>
    </submittedName>
</protein>
<dbReference type="EMBL" id="MN988521">
    <property type="protein sequence ID" value="QIG71162.1"/>
    <property type="molecule type" value="Genomic_DNA"/>
</dbReference>
<accession>A0A7S5R4U2</accession>
<sequence>MKFEPRQFSDVTKDDPYSILNYVKSTYIQFCRLTRWKTLSESNETIAQLNKDIGNVINVVGIGTYDQAECYRHYLNDFNSALRIIRDDWFHISHLEMSYIPTVGSVVSNSKMYDDSGRPISFRTLVDLDVDHSVELSRDIVDVYLQACLGYMISITARISLKDKIFQSSLGPTIVSKNGRYYKLPHDLYFDVEGLRPRTREDRGGVNPATYAGGVRVNSNGYFEI</sequence>
<organism evidence="1 2">
    <name type="scientific">Rhizobium phage RHph_TM30</name>
    <dbReference type="NCBI Taxonomy" id="2509764"/>
    <lineage>
        <taxon>Viruses</taxon>
        <taxon>Duplodnaviria</taxon>
        <taxon>Heunggongvirae</taxon>
        <taxon>Uroviricota</taxon>
        <taxon>Caudoviricetes</taxon>
        <taxon>Kleczkowskaviridae</taxon>
        <taxon>Cuauhnahuacvirus</taxon>
        <taxon>Cuauhnahuacvirus TM30</taxon>
    </lineage>
</organism>
<gene>
    <name evidence="1" type="ORF">EVB93_055</name>
</gene>
<dbReference type="Proteomes" id="UP000629603">
    <property type="component" value="Segment"/>
</dbReference>
<reference evidence="1 2" key="1">
    <citation type="submission" date="2020-01" db="EMBL/GenBank/DDBJ databases">
        <title>Patterns of diversity and host range of bacteriophage communities associated with bean-nodulatin bacteria.</title>
        <authorList>
            <person name="Vann Cauwenberghe J."/>
            <person name="Santamaria R.I."/>
            <person name="Bustos P."/>
            <person name="Juarez S."/>
            <person name="Gonzalez V."/>
        </authorList>
    </citation>
    <scope>NUCLEOTIDE SEQUENCE [LARGE SCALE GENOMIC DNA]</scope>
</reference>
<name>A0A7S5R4U2_9CAUD</name>
<evidence type="ECO:0000313" key="1">
    <source>
        <dbReference type="EMBL" id="QIG71162.1"/>
    </source>
</evidence>